<keyword evidence="5 8" id="KW-0812">Transmembrane</keyword>
<evidence type="ECO:0000256" key="3">
    <source>
        <dbReference type="ARBA" id="ARBA00022676"/>
    </source>
</evidence>
<dbReference type="PANTHER" id="PTHR33908:SF3">
    <property type="entry name" value="UNDECAPRENYL PHOSPHATE-ALPHA-4-AMINO-4-DEOXY-L-ARABINOSE ARABINOSYL TRANSFERASE"/>
    <property type="match status" value="1"/>
</dbReference>
<dbReference type="EMBL" id="CP053452">
    <property type="protein sequence ID" value="QJX00108.1"/>
    <property type="molecule type" value="Genomic_DNA"/>
</dbReference>
<evidence type="ECO:0000259" key="9">
    <source>
        <dbReference type="Pfam" id="PF13231"/>
    </source>
</evidence>
<evidence type="ECO:0000256" key="8">
    <source>
        <dbReference type="SAM" id="Phobius"/>
    </source>
</evidence>
<keyword evidence="7 8" id="KW-0472">Membrane</keyword>
<organism evidence="10 11">
    <name type="scientific">Frigoriglobus tundricola</name>
    <dbReference type="NCBI Taxonomy" id="2774151"/>
    <lineage>
        <taxon>Bacteria</taxon>
        <taxon>Pseudomonadati</taxon>
        <taxon>Planctomycetota</taxon>
        <taxon>Planctomycetia</taxon>
        <taxon>Gemmatales</taxon>
        <taxon>Gemmataceae</taxon>
        <taxon>Frigoriglobus</taxon>
    </lineage>
</organism>
<evidence type="ECO:0000256" key="7">
    <source>
        <dbReference type="ARBA" id="ARBA00023136"/>
    </source>
</evidence>
<evidence type="ECO:0000256" key="2">
    <source>
        <dbReference type="ARBA" id="ARBA00022475"/>
    </source>
</evidence>
<dbReference type="Proteomes" id="UP000503447">
    <property type="component" value="Chromosome"/>
</dbReference>
<feature type="transmembrane region" description="Helical" evidence="8">
    <location>
        <begin position="395"/>
        <end position="414"/>
    </location>
</feature>
<dbReference type="GO" id="GO:0010041">
    <property type="term" value="P:response to iron(III) ion"/>
    <property type="evidence" value="ECO:0007669"/>
    <property type="project" value="TreeGrafter"/>
</dbReference>
<evidence type="ECO:0000313" key="11">
    <source>
        <dbReference type="Proteomes" id="UP000503447"/>
    </source>
</evidence>
<keyword evidence="4 10" id="KW-0808">Transferase</keyword>
<evidence type="ECO:0000313" key="10">
    <source>
        <dbReference type="EMBL" id="QJX00108.1"/>
    </source>
</evidence>
<dbReference type="InterPro" id="IPR050297">
    <property type="entry name" value="LipidA_mod_glycosyltrf_83"/>
</dbReference>
<dbReference type="PANTHER" id="PTHR33908">
    <property type="entry name" value="MANNOSYLTRANSFERASE YKCB-RELATED"/>
    <property type="match status" value="1"/>
</dbReference>
<keyword evidence="11" id="KW-1185">Reference proteome</keyword>
<dbReference type="GO" id="GO:0009103">
    <property type="term" value="P:lipopolysaccharide biosynthetic process"/>
    <property type="evidence" value="ECO:0007669"/>
    <property type="project" value="UniProtKB-ARBA"/>
</dbReference>
<gene>
    <name evidence="10" type="ORF">FTUN_7732</name>
</gene>
<accession>A0A6M5Z140</accession>
<feature type="transmembrane region" description="Helical" evidence="8">
    <location>
        <begin position="142"/>
        <end position="162"/>
    </location>
</feature>
<name>A0A6M5Z140_9BACT</name>
<keyword evidence="3" id="KW-0328">Glycosyltransferase</keyword>
<keyword evidence="6 8" id="KW-1133">Transmembrane helix</keyword>
<dbReference type="AlphaFoldDB" id="A0A6M5Z140"/>
<feature type="transmembrane region" description="Helical" evidence="8">
    <location>
        <begin position="274"/>
        <end position="297"/>
    </location>
</feature>
<evidence type="ECO:0000256" key="1">
    <source>
        <dbReference type="ARBA" id="ARBA00004651"/>
    </source>
</evidence>
<evidence type="ECO:0000256" key="4">
    <source>
        <dbReference type="ARBA" id="ARBA00022679"/>
    </source>
</evidence>
<evidence type="ECO:0000256" key="6">
    <source>
        <dbReference type="ARBA" id="ARBA00022989"/>
    </source>
</evidence>
<reference evidence="11" key="1">
    <citation type="submission" date="2020-05" db="EMBL/GenBank/DDBJ databases">
        <title>Frigoriglobus tundricola gen. nov., sp. nov., a psychrotolerant cellulolytic planctomycete of the family Gemmataceae with two divergent copies of 16S rRNA gene.</title>
        <authorList>
            <person name="Kulichevskaya I.S."/>
            <person name="Ivanova A.A."/>
            <person name="Naumoff D.G."/>
            <person name="Beletsky A.V."/>
            <person name="Rijpstra W.I.C."/>
            <person name="Sinninghe Damste J.S."/>
            <person name="Mardanov A.V."/>
            <person name="Ravin N.V."/>
            <person name="Dedysh S.N."/>
        </authorList>
    </citation>
    <scope>NUCLEOTIDE SEQUENCE [LARGE SCALE GENOMIC DNA]</scope>
    <source>
        <strain evidence="11">PL17</strain>
    </source>
</reference>
<proteinExistence type="predicted"/>
<dbReference type="GO" id="GO:0016763">
    <property type="term" value="F:pentosyltransferase activity"/>
    <property type="evidence" value="ECO:0007669"/>
    <property type="project" value="TreeGrafter"/>
</dbReference>
<dbReference type="RefSeq" id="WP_171474932.1">
    <property type="nucleotide sequence ID" value="NZ_CP053452.2"/>
</dbReference>
<dbReference type="Pfam" id="PF13231">
    <property type="entry name" value="PMT_2"/>
    <property type="match status" value="1"/>
</dbReference>
<feature type="domain" description="Glycosyltransferase RgtA/B/C/D-like" evidence="9">
    <location>
        <begin position="68"/>
        <end position="159"/>
    </location>
</feature>
<feature type="transmembrane region" description="Helical" evidence="8">
    <location>
        <begin position="182"/>
        <end position="215"/>
    </location>
</feature>
<evidence type="ECO:0000256" key="5">
    <source>
        <dbReference type="ARBA" id="ARBA00022692"/>
    </source>
</evidence>
<feature type="transmembrane region" description="Helical" evidence="8">
    <location>
        <begin position="227"/>
        <end position="248"/>
    </location>
</feature>
<comment type="subcellular location">
    <subcellularLocation>
        <location evidence="1">Cell membrane</location>
        <topology evidence="1">Multi-pass membrane protein</topology>
    </subcellularLocation>
</comment>
<feature type="transmembrane region" description="Helical" evidence="8">
    <location>
        <begin position="104"/>
        <end position="130"/>
    </location>
</feature>
<protein>
    <submittedName>
        <fullName evidence="10">GT83 family glycosyltransferase</fullName>
    </submittedName>
</protein>
<sequence length="573" mass="63243">MTPPSPERLRAADYLLLAAFCLALFLSCAFTAKRLTGHESVLAENSREMLADGDWIVPKVGGEPWLERPPFPDWLICTVYQLAGTSECDCVARIGAVLVAVPTVLLVAMIASCFYGRAAGLVAGGVFATMHEMYAYASNPEADIFLCLIVTATIALFVRQEFGPEPDGPAGSGSPVGRRPWAVLAFFLLLGATNLAKGVVFGTVMAGLPIAGYLLWTRSWGQVRRYVWVWGWLAALAVAVAWPAAVVIRHPEIRDLWRDHYLNRLNGGYLREPWWYYALNVPYVLMPWTLPALIGLWRSRRAAFAAPGPERFLWCWAVLPPLVFSLSDGKHHHYLLQCMAPWAILAADGAAAVWRFGRERMPAWAQSPWPTTVLAAVAGVVLLNCRIKYDVPRSVVVATAAALPVLAFVLARAVTHPNPRAAFTGVLLVLAVTYSGWTTGRAAVRDSYEADADMLQRAAAAVPDGAPLMVHYDWVRPLETFWVLYHTPRSGVLVRDPWEAKEKAAGGEAFVLARRLDAPLLAEVGTLEPLVESEHTRLEPGPEYRRVLYRVKFHPTTPPPPADLLARTRRTLW</sequence>
<dbReference type="InterPro" id="IPR038731">
    <property type="entry name" value="RgtA/B/C-like"/>
</dbReference>
<dbReference type="GO" id="GO:0005886">
    <property type="term" value="C:plasma membrane"/>
    <property type="evidence" value="ECO:0007669"/>
    <property type="project" value="UniProtKB-SubCell"/>
</dbReference>
<keyword evidence="2" id="KW-1003">Cell membrane</keyword>
<dbReference type="KEGG" id="ftj:FTUN_7732"/>
<feature type="transmembrane region" description="Helical" evidence="8">
    <location>
        <begin position="420"/>
        <end position="437"/>
    </location>
</feature>